<keyword evidence="2" id="KW-0547">Nucleotide-binding</keyword>
<gene>
    <name evidence="2" type="ORF">KN1_27470</name>
</gene>
<keyword evidence="3" id="KW-1185">Reference proteome</keyword>
<dbReference type="Proteomes" id="UP000825123">
    <property type="component" value="Chromosome"/>
</dbReference>
<proteinExistence type="predicted"/>
<dbReference type="InterPro" id="IPR003439">
    <property type="entry name" value="ABC_transporter-like_ATP-bd"/>
</dbReference>
<evidence type="ECO:0000313" key="2">
    <source>
        <dbReference type="EMBL" id="BCU71450.1"/>
    </source>
</evidence>
<name>A0A8D5U9C6_9CREN</name>
<keyword evidence="2" id="KW-0067">ATP-binding</keyword>
<dbReference type="GO" id="GO:0005524">
    <property type="term" value="F:ATP binding"/>
    <property type="evidence" value="ECO:0007669"/>
    <property type="project" value="UniProtKB-KW"/>
</dbReference>
<reference evidence="2 3" key="1">
    <citation type="submission" date="2021-04" db="EMBL/GenBank/DDBJ databases">
        <title>Complete genome sequence of Stygiolobus sp. KN-1.</title>
        <authorList>
            <person name="Nakamura K."/>
            <person name="Sakai H."/>
            <person name="Kurosawa N."/>
        </authorList>
    </citation>
    <scope>NUCLEOTIDE SEQUENCE [LARGE SCALE GENOMIC DNA]</scope>
    <source>
        <strain evidence="2 3">KN-1</strain>
    </source>
</reference>
<dbReference type="AlphaFoldDB" id="A0A8D5U9C6"/>
<sequence>MSCFTATIRSHTGILGQRESGKEEIIKATFRLIKADGEVKLDGVNILGMKDEEFRKILWTKISWVPYDVMQLFNPIYDVASHFVEIFISHGLGNSDYALDVAREFLKILGLNPEEVLKSYVFQLSPLKLKKTALALALFTEPEHVLVDDIEYGISEIDQIQVVNSIIDVMSTTSSIFLISDNDPAVLSRVADHFIVLYRGEILEEGDNVLVDPLHPYTIDVLRGYVAPEGYLSDGCVYANSCYYSSVKCMLKKPEMIKIGNRVVKCHLYPNV</sequence>
<dbReference type="InterPro" id="IPR027417">
    <property type="entry name" value="P-loop_NTPase"/>
</dbReference>
<dbReference type="EMBL" id="AP024597">
    <property type="protein sequence ID" value="BCU71450.1"/>
    <property type="molecule type" value="Genomic_DNA"/>
</dbReference>
<dbReference type="PROSITE" id="PS50893">
    <property type="entry name" value="ABC_TRANSPORTER_2"/>
    <property type="match status" value="1"/>
</dbReference>
<dbReference type="Gene3D" id="3.40.50.300">
    <property type="entry name" value="P-loop containing nucleotide triphosphate hydrolases"/>
    <property type="match status" value="1"/>
</dbReference>
<protein>
    <submittedName>
        <fullName evidence="2">Peptide ABC transporter ATP-binding protein</fullName>
    </submittedName>
</protein>
<dbReference type="SUPFAM" id="SSF52540">
    <property type="entry name" value="P-loop containing nucleoside triphosphate hydrolases"/>
    <property type="match status" value="1"/>
</dbReference>
<feature type="domain" description="ABC transporter" evidence="1">
    <location>
        <begin position="3"/>
        <end position="224"/>
    </location>
</feature>
<accession>A0A8D5U9C6</accession>
<evidence type="ECO:0000313" key="3">
    <source>
        <dbReference type="Proteomes" id="UP000825123"/>
    </source>
</evidence>
<dbReference type="PANTHER" id="PTHR43067:SF3">
    <property type="entry name" value="MALTOSE ABC TRANSPORTER, ATP-BINDING PROTEIN"/>
    <property type="match status" value="1"/>
</dbReference>
<evidence type="ECO:0000259" key="1">
    <source>
        <dbReference type="PROSITE" id="PS50893"/>
    </source>
</evidence>
<dbReference type="GO" id="GO:0016887">
    <property type="term" value="F:ATP hydrolysis activity"/>
    <property type="evidence" value="ECO:0007669"/>
    <property type="project" value="InterPro"/>
</dbReference>
<dbReference type="PANTHER" id="PTHR43067">
    <property type="entry name" value="OLIGOPEPTIDE/DIPEPTIDE ABC TRANSPORTER, ATPASE SUBUNIT"/>
    <property type="match status" value="1"/>
</dbReference>
<dbReference type="Pfam" id="PF00005">
    <property type="entry name" value="ABC_tran"/>
    <property type="match status" value="1"/>
</dbReference>
<organism evidence="2 3">
    <name type="scientific">Stygiolobus caldivivus</name>
    <dbReference type="NCBI Taxonomy" id="2824673"/>
    <lineage>
        <taxon>Archaea</taxon>
        <taxon>Thermoproteota</taxon>
        <taxon>Thermoprotei</taxon>
        <taxon>Sulfolobales</taxon>
        <taxon>Sulfolobaceae</taxon>
        <taxon>Stygiolobus</taxon>
    </lineage>
</organism>
<dbReference type="KEGG" id="csty:KN1_27470"/>